<evidence type="ECO:0000256" key="4">
    <source>
        <dbReference type="ARBA" id="ARBA00022982"/>
    </source>
</evidence>
<dbReference type="GO" id="GO:0020037">
    <property type="term" value="F:heme binding"/>
    <property type="evidence" value="ECO:0007669"/>
    <property type="project" value="InterPro"/>
</dbReference>
<feature type="chain" id="PRO_5044619379" evidence="7">
    <location>
        <begin position="25"/>
        <end position="99"/>
    </location>
</feature>
<keyword evidence="7" id="KW-0732">Signal</keyword>
<keyword evidence="5 6" id="KW-0408">Iron</keyword>
<evidence type="ECO:0000313" key="11">
    <source>
        <dbReference type="Proteomes" id="UP000318815"/>
    </source>
</evidence>
<name>A0A5C6LLL5_9BACT</name>
<evidence type="ECO:0000256" key="1">
    <source>
        <dbReference type="ARBA" id="ARBA00022448"/>
    </source>
</evidence>
<gene>
    <name evidence="10" type="ORF">FEF09_21895</name>
    <name evidence="9" type="ORF">FEF09_25775</name>
</gene>
<dbReference type="InterPro" id="IPR008168">
    <property type="entry name" value="Cyt_C_IC"/>
</dbReference>
<dbReference type="RefSeq" id="WP_146307083.1">
    <property type="nucleotide sequence ID" value="NZ_VOHS01000029.1"/>
</dbReference>
<keyword evidence="2 6" id="KW-0349">Heme</keyword>
<sequence length="99" mass="11159">MQSIRIVLFFLLCLLLTSAFTAPAEEGRTLYDHHCARCHGTDGTRGLLGAKNLQKSQLSDSAIFIQISNGRRIMPAFKKRMNPDQMTAIANYIKSFRKL</sequence>
<organism evidence="9 11">
    <name type="scientific">Chitinophaga pinensis</name>
    <dbReference type="NCBI Taxonomy" id="79329"/>
    <lineage>
        <taxon>Bacteria</taxon>
        <taxon>Pseudomonadati</taxon>
        <taxon>Bacteroidota</taxon>
        <taxon>Chitinophagia</taxon>
        <taxon>Chitinophagales</taxon>
        <taxon>Chitinophagaceae</taxon>
        <taxon>Chitinophaga</taxon>
    </lineage>
</organism>
<evidence type="ECO:0000256" key="7">
    <source>
        <dbReference type="SAM" id="SignalP"/>
    </source>
</evidence>
<keyword evidence="11" id="KW-1185">Reference proteome</keyword>
<dbReference type="PRINTS" id="PR00605">
    <property type="entry name" value="CYTCHROMECIC"/>
</dbReference>
<dbReference type="GO" id="GO:0009055">
    <property type="term" value="F:electron transfer activity"/>
    <property type="evidence" value="ECO:0007669"/>
    <property type="project" value="InterPro"/>
</dbReference>
<keyword evidence="4" id="KW-0249">Electron transport</keyword>
<evidence type="ECO:0000259" key="8">
    <source>
        <dbReference type="PROSITE" id="PS51007"/>
    </source>
</evidence>
<evidence type="ECO:0000256" key="6">
    <source>
        <dbReference type="PROSITE-ProRule" id="PRU00433"/>
    </source>
</evidence>
<dbReference type="EMBL" id="VOHS01000047">
    <property type="protein sequence ID" value="TWV94348.1"/>
    <property type="molecule type" value="Genomic_DNA"/>
</dbReference>
<proteinExistence type="predicted"/>
<dbReference type="GO" id="GO:0005506">
    <property type="term" value="F:iron ion binding"/>
    <property type="evidence" value="ECO:0007669"/>
    <property type="project" value="InterPro"/>
</dbReference>
<accession>A0A5C6LLL5</accession>
<evidence type="ECO:0000256" key="2">
    <source>
        <dbReference type="ARBA" id="ARBA00022617"/>
    </source>
</evidence>
<dbReference type="OrthoDB" id="9794322at2"/>
<dbReference type="AlphaFoldDB" id="A0A5C6LLL5"/>
<dbReference type="Proteomes" id="UP000318815">
    <property type="component" value="Unassembled WGS sequence"/>
</dbReference>
<dbReference type="Pfam" id="PF13442">
    <property type="entry name" value="Cytochrome_CBB3"/>
    <property type="match status" value="1"/>
</dbReference>
<evidence type="ECO:0000313" key="9">
    <source>
        <dbReference type="EMBL" id="TWV94348.1"/>
    </source>
</evidence>
<dbReference type="SUPFAM" id="SSF46626">
    <property type="entry name" value="Cytochrome c"/>
    <property type="match status" value="1"/>
</dbReference>
<evidence type="ECO:0000256" key="5">
    <source>
        <dbReference type="ARBA" id="ARBA00023004"/>
    </source>
</evidence>
<feature type="signal peptide" evidence="7">
    <location>
        <begin position="1"/>
        <end position="24"/>
    </location>
</feature>
<reference evidence="9 11" key="1">
    <citation type="submission" date="2019-08" db="EMBL/GenBank/DDBJ databases">
        <title>Whole genome sequencing of chitin degrading bacteria Chitinophaga pinensis YS16.</title>
        <authorList>
            <person name="Singh R.P."/>
            <person name="Manchanda G."/>
            <person name="Maurya I.K."/>
            <person name="Joshi N.K."/>
            <person name="Srivastava A.K."/>
        </authorList>
    </citation>
    <scope>NUCLEOTIDE SEQUENCE [LARGE SCALE GENOMIC DNA]</scope>
    <source>
        <strain evidence="9 11">YS-16</strain>
    </source>
</reference>
<protein>
    <submittedName>
        <fullName evidence="9">Cytochrome c</fullName>
    </submittedName>
</protein>
<evidence type="ECO:0000256" key="3">
    <source>
        <dbReference type="ARBA" id="ARBA00022723"/>
    </source>
</evidence>
<feature type="domain" description="Cytochrome c" evidence="8">
    <location>
        <begin position="22"/>
        <end position="97"/>
    </location>
</feature>
<dbReference type="EMBL" id="VOHS01000029">
    <property type="protein sequence ID" value="TWV97413.1"/>
    <property type="molecule type" value="Genomic_DNA"/>
</dbReference>
<dbReference type="InterPro" id="IPR009056">
    <property type="entry name" value="Cyt_c-like_dom"/>
</dbReference>
<comment type="caution">
    <text evidence="9">The sequence shown here is derived from an EMBL/GenBank/DDBJ whole genome shotgun (WGS) entry which is preliminary data.</text>
</comment>
<evidence type="ECO:0000313" key="10">
    <source>
        <dbReference type="EMBL" id="TWV97413.1"/>
    </source>
</evidence>
<dbReference type="Gene3D" id="1.10.760.10">
    <property type="entry name" value="Cytochrome c-like domain"/>
    <property type="match status" value="1"/>
</dbReference>
<keyword evidence="1" id="KW-0813">Transport</keyword>
<dbReference type="InterPro" id="IPR036909">
    <property type="entry name" value="Cyt_c-like_dom_sf"/>
</dbReference>
<dbReference type="PROSITE" id="PS51007">
    <property type="entry name" value="CYTC"/>
    <property type="match status" value="1"/>
</dbReference>
<keyword evidence="3 6" id="KW-0479">Metal-binding</keyword>